<evidence type="ECO:0000313" key="21">
    <source>
        <dbReference type="Proteomes" id="UP001085076"/>
    </source>
</evidence>
<dbReference type="OrthoDB" id="779887at2759"/>
<keyword evidence="6 17" id="KW-0732">Signal</keyword>
<evidence type="ECO:0000256" key="16">
    <source>
        <dbReference type="SAM" id="MobiDB-lite"/>
    </source>
</evidence>
<dbReference type="PROSITE" id="PS00107">
    <property type="entry name" value="PROTEIN_KINASE_ATP"/>
    <property type="match status" value="1"/>
</dbReference>
<proteinExistence type="predicted"/>
<comment type="subcellular location">
    <subcellularLocation>
        <location evidence="1">Membrane</location>
        <topology evidence="1">Single-pass membrane protein</topology>
    </subcellularLocation>
</comment>
<keyword evidence="14" id="KW-0325">Glycoprotein</keyword>
<evidence type="ECO:0000256" key="7">
    <source>
        <dbReference type="ARBA" id="ARBA00022737"/>
    </source>
</evidence>
<evidence type="ECO:0000256" key="5">
    <source>
        <dbReference type="ARBA" id="ARBA00022692"/>
    </source>
</evidence>
<keyword evidence="10 15" id="KW-0067">ATP-binding</keyword>
<evidence type="ECO:0000256" key="12">
    <source>
        <dbReference type="ARBA" id="ARBA00023136"/>
    </source>
</evidence>
<evidence type="ECO:0000259" key="19">
    <source>
        <dbReference type="PROSITE" id="PS51473"/>
    </source>
</evidence>
<dbReference type="FunFam" id="1.10.510.10:FF:000343">
    <property type="entry name" value="Cysteine-rich receptor-like protein kinase 28"/>
    <property type="match status" value="1"/>
</dbReference>
<dbReference type="PROSITE" id="PS50011">
    <property type="entry name" value="PROTEIN_KINASE_DOM"/>
    <property type="match status" value="1"/>
</dbReference>
<keyword evidence="11" id="KW-1133">Transmembrane helix</keyword>
<keyword evidence="3" id="KW-0597">Phosphoprotein</keyword>
<dbReference type="AlphaFoldDB" id="A0A9D5D0K7"/>
<dbReference type="InterPro" id="IPR011009">
    <property type="entry name" value="Kinase-like_dom_sf"/>
</dbReference>
<dbReference type="PANTHER" id="PTHR27006:SF615">
    <property type="entry name" value="CYSTEINE-RICH RECEPTOR-LIKE PROTEIN KINASE 10"/>
    <property type="match status" value="1"/>
</dbReference>
<accession>A0A9D5D0K7</accession>
<dbReference type="PROSITE" id="PS00108">
    <property type="entry name" value="PROTEIN_KINASE_ST"/>
    <property type="match status" value="1"/>
</dbReference>
<dbReference type="FunFam" id="3.30.200.20:FF:000142">
    <property type="entry name" value="Cysteine-rich receptor-like protein kinase 10"/>
    <property type="match status" value="1"/>
</dbReference>
<evidence type="ECO:0000256" key="13">
    <source>
        <dbReference type="ARBA" id="ARBA00023170"/>
    </source>
</evidence>
<organism evidence="20 21">
    <name type="scientific">Dioscorea zingiberensis</name>
    <dbReference type="NCBI Taxonomy" id="325984"/>
    <lineage>
        <taxon>Eukaryota</taxon>
        <taxon>Viridiplantae</taxon>
        <taxon>Streptophyta</taxon>
        <taxon>Embryophyta</taxon>
        <taxon>Tracheophyta</taxon>
        <taxon>Spermatophyta</taxon>
        <taxon>Magnoliopsida</taxon>
        <taxon>Liliopsida</taxon>
        <taxon>Dioscoreales</taxon>
        <taxon>Dioscoreaceae</taxon>
        <taxon>Dioscorea</taxon>
    </lineage>
</organism>
<evidence type="ECO:0000256" key="2">
    <source>
        <dbReference type="ARBA" id="ARBA00022527"/>
    </source>
</evidence>
<dbReference type="Gene3D" id="3.30.200.20">
    <property type="entry name" value="Phosphorylase Kinase, domain 1"/>
    <property type="match status" value="1"/>
</dbReference>
<dbReference type="SMART" id="SM00220">
    <property type="entry name" value="S_TKc"/>
    <property type="match status" value="1"/>
</dbReference>
<evidence type="ECO:0000256" key="4">
    <source>
        <dbReference type="ARBA" id="ARBA00022679"/>
    </source>
</evidence>
<reference evidence="20" key="2">
    <citation type="journal article" date="2022" name="Hortic Res">
        <title>The genome of Dioscorea zingiberensis sheds light on the biosynthesis, origin and evolution of the medicinally important diosgenin saponins.</title>
        <authorList>
            <person name="Li Y."/>
            <person name="Tan C."/>
            <person name="Li Z."/>
            <person name="Guo J."/>
            <person name="Li S."/>
            <person name="Chen X."/>
            <person name="Wang C."/>
            <person name="Dai X."/>
            <person name="Yang H."/>
            <person name="Song W."/>
            <person name="Hou L."/>
            <person name="Xu J."/>
            <person name="Tong Z."/>
            <person name="Xu A."/>
            <person name="Yuan X."/>
            <person name="Wang W."/>
            <person name="Yang Q."/>
            <person name="Chen L."/>
            <person name="Sun Z."/>
            <person name="Wang K."/>
            <person name="Pan B."/>
            <person name="Chen J."/>
            <person name="Bao Y."/>
            <person name="Liu F."/>
            <person name="Qi X."/>
            <person name="Gang D.R."/>
            <person name="Wen J."/>
            <person name="Li J."/>
        </authorList>
    </citation>
    <scope>NUCLEOTIDE SEQUENCE</scope>
    <source>
        <strain evidence="20">Dzin_1.0</strain>
    </source>
</reference>
<dbReference type="InterPro" id="IPR017441">
    <property type="entry name" value="Protein_kinase_ATP_BS"/>
</dbReference>
<sequence>MARRLSWIIPLLILEALSLLQLPTRTNSQDAPLILQCPPDSNYTIPSSYKTDLDRLLSSLITSASRSPALFSNASLGDVYGLAQCRPDASITDCAACLNRSVSTFASQCLLRRSAATRFDLCLLRYSDRRFFSQLVADKPGVIVNGKDAPDPSVFNQQLNALLGEISSAAPKSASRYAVAVKNSTQSQLIYGRGEVISGECLMFHLGILRDATDNFSDANKLGEGGFGSVFKGKLNDGQEIAVKRFAGTSAQGLVELKNEVAFLAKLQHKNLVRLLGCCLEQQEKLLVYEYLPNTSLDRYLFDPVKRQQLDWARRFRIIEGVSRGLVYLHEDSRLKIIHRDLKASNILLDQDMSPRISDFGIAKLFDVDETHGSTTRIAGTYGYMAPEYAVMGHFSNKSDVYNFGLVVLEVVTGRKNSGFQGAGNAVDLQTYVWQHWSEGTALQLKDESLGDDFQAEQVLRCINIGLLCIQEEPSERPNMASVVLMLNSYLPLPSPSKPAFVSRAGGSMMTNESETKARDMAPGMQQNEQPDEFTRPSSGASANDVSISVLEPR</sequence>
<dbReference type="InterPro" id="IPR002902">
    <property type="entry name" value="GNK2"/>
</dbReference>
<dbReference type="Gene3D" id="3.30.430.20">
    <property type="entry name" value="Gnk2 domain, C-X8-C-X2-C motif"/>
    <property type="match status" value="1"/>
</dbReference>
<evidence type="ECO:0008006" key="22">
    <source>
        <dbReference type="Google" id="ProtNLM"/>
    </source>
</evidence>
<keyword evidence="12" id="KW-0472">Membrane</keyword>
<keyword evidence="4" id="KW-0808">Transferase</keyword>
<dbReference type="InterPro" id="IPR000719">
    <property type="entry name" value="Prot_kinase_dom"/>
</dbReference>
<keyword evidence="5" id="KW-0812">Transmembrane</keyword>
<dbReference type="InterPro" id="IPR001245">
    <property type="entry name" value="Ser-Thr/Tyr_kinase_cat_dom"/>
</dbReference>
<evidence type="ECO:0000256" key="9">
    <source>
        <dbReference type="ARBA" id="ARBA00022777"/>
    </source>
</evidence>
<dbReference type="Proteomes" id="UP001085076">
    <property type="component" value="Miscellaneous, Linkage group lg02"/>
</dbReference>
<keyword evidence="13" id="KW-0675">Receptor</keyword>
<keyword evidence="9" id="KW-0418">Kinase</keyword>
<dbReference type="Pfam" id="PF07714">
    <property type="entry name" value="PK_Tyr_Ser-Thr"/>
    <property type="match status" value="1"/>
</dbReference>
<reference evidence="20" key="1">
    <citation type="submission" date="2021-03" db="EMBL/GenBank/DDBJ databases">
        <authorList>
            <person name="Li Z."/>
            <person name="Yang C."/>
        </authorList>
    </citation>
    <scope>NUCLEOTIDE SEQUENCE</scope>
    <source>
        <strain evidence="20">Dzin_1.0</strain>
        <tissue evidence="20">Leaf</tissue>
    </source>
</reference>
<evidence type="ECO:0000256" key="17">
    <source>
        <dbReference type="SAM" id="SignalP"/>
    </source>
</evidence>
<evidence type="ECO:0000256" key="6">
    <source>
        <dbReference type="ARBA" id="ARBA00022729"/>
    </source>
</evidence>
<dbReference type="CDD" id="cd14066">
    <property type="entry name" value="STKc_IRAK"/>
    <property type="match status" value="1"/>
</dbReference>
<evidence type="ECO:0000256" key="14">
    <source>
        <dbReference type="ARBA" id="ARBA00023180"/>
    </source>
</evidence>
<name>A0A9D5D0K7_9LILI</name>
<dbReference type="PANTHER" id="PTHR27006">
    <property type="entry name" value="PROMASTIGOTE SURFACE ANTIGEN PROTEIN PSA"/>
    <property type="match status" value="1"/>
</dbReference>
<evidence type="ECO:0000256" key="11">
    <source>
        <dbReference type="ARBA" id="ARBA00022989"/>
    </source>
</evidence>
<dbReference type="SUPFAM" id="SSF56112">
    <property type="entry name" value="Protein kinase-like (PK-like)"/>
    <property type="match status" value="1"/>
</dbReference>
<evidence type="ECO:0000256" key="10">
    <source>
        <dbReference type="ARBA" id="ARBA00022840"/>
    </source>
</evidence>
<dbReference type="CDD" id="cd23509">
    <property type="entry name" value="Gnk2-like"/>
    <property type="match status" value="1"/>
</dbReference>
<feature type="compositionally biased region" description="Polar residues" evidence="16">
    <location>
        <begin position="536"/>
        <end position="547"/>
    </location>
</feature>
<feature type="domain" description="Gnk2-homologous" evidence="19">
    <location>
        <begin position="31"/>
        <end position="131"/>
    </location>
</feature>
<dbReference type="Pfam" id="PF01657">
    <property type="entry name" value="Stress-antifung"/>
    <property type="match status" value="1"/>
</dbReference>
<dbReference type="Gene3D" id="1.10.510.10">
    <property type="entry name" value="Transferase(Phosphotransferase) domain 1"/>
    <property type="match status" value="1"/>
</dbReference>
<dbReference type="GO" id="GO:0016020">
    <property type="term" value="C:membrane"/>
    <property type="evidence" value="ECO:0007669"/>
    <property type="project" value="UniProtKB-SubCell"/>
</dbReference>
<dbReference type="InterPro" id="IPR008271">
    <property type="entry name" value="Ser/Thr_kinase_AS"/>
</dbReference>
<comment type="caution">
    <text evidence="20">The sequence shown here is derived from an EMBL/GenBank/DDBJ whole genome shotgun (WGS) entry which is preliminary data.</text>
</comment>
<dbReference type="InterPro" id="IPR038408">
    <property type="entry name" value="GNK2_sf"/>
</dbReference>
<dbReference type="GO" id="GO:0005524">
    <property type="term" value="F:ATP binding"/>
    <property type="evidence" value="ECO:0007669"/>
    <property type="project" value="UniProtKB-UniRule"/>
</dbReference>
<keyword evidence="7" id="KW-0677">Repeat</keyword>
<keyword evidence="8 15" id="KW-0547">Nucleotide-binding</keyword>
<feature type="region of interest" description="Disordered" evidence="16">
    <location>
        <begin position="502"/>
        <end position="554"/>
    </location>
</feature>
<feature type="domain" description="Protein kinase" evidence="18">
    <location>
        <begin position="216"/>
        <end position="491"/>
    </location>
</feature>
<dbReference type="GO" id="GO:0004674">
    <property type="term" value="F:protein serine/threonine kinase activity"/>
    <property type="evidence" value="ECO:0007669"/>
    <property type="project" value="UniProtKB-KW"/>
</dbReference>
<evidence type="ECO:0000256" key="8">
    <source>
        <dbReference type="ARBA" id="ARBA00022741"/>
    </source>
</evidence>
<evidence type="ECO:0000313" key="20">
    <source>
        <dbReference type="EMBL" id="KAJ0983300.1"/>
    </source>
</evidence>
<feature type="chain" id="PRO_5039129706" description="Cysteine-rich receptor-like protein kinase 10" evidence="17">
    <location>
        <begin position="29"/>
        <end position="554"/>
    </location>
</feature>
<dbReference type="EMBL" id="JAGGNH010000002">
    <property type="protein sequence ID" value="KAJ0983300.1"/>
    <property type="molecule type" value="Genomic_DNA"/>
</dbReference>
<evidence type="ECO:0000259" key="18">
    <source>
        <dbReference type="PROSITE" id="PS50011"/>
    </source>
</evidence>
<dbReference type="GO" id="GO:0009737">
    <property type="term" value="P:response to abscisic acid"/>
    <property type="evidence" value="ECO:0007669"/>
    <property type="project" value="UniProtKB-ARBA"/>
</dbReference>
<feature type="binding site" evidence="15">
    <location>
        <position position="244"/>
    </location>
    <ligand>
        <name>ATP</name>
        <dbReference type="ChEBI" id="CHEBI:30616"/>
    </ligand>
</feature>
<keyword evidence="2" id="KW-0723">Serine/threonine-protein kinase</keyword>
<evidence type="ECO:0000256" key="15">
    <source>
        <dbReference type="PROSITE-ProRule" id="PRU10141"/>
    </source>
</evidence>
<gene>
    <name evidence="20" type="ORF">J5N97_011555</name>
</gene>
<protein>
    <recommendedName>
        <fullName evidence="22">Cysteine-rich receptor-like protein kinase 10</fullName>
    </recommendedName>
</protein>
<evidence type="ECO:0000256" key="1">
    <source>
        <dbReference type="ARBA" id="ARBA00004167"/>
    </source>
</evidence>
<evidence type="ECO:0000256" key="3">
    <source>
        <dbReference type="ARBA" id="ARBA00022553"/>
    </source>
</evidence>
<dbReference type="PROSITE" id="PS51473">
    <property type="entry name" value="GNK2"/>
    <property type="match status" value="1"/>
</dbReference>
<keyword evidence="21" id="KW-1185">Reference proteome</keyword>
<feature type="signal peptide" evidence="17">
    <location>
        <begin position="1"/>
        <end position="28"/>
    </location>
</feature>